<gene>
    <name evidence="10" type="ORF">GMARGA_LOCUS14953</name>
</gene>
<feature type="transmembrane region" description="Helical" evidence="9">
    <location>
        <begin position="346"/>
        <end position="367"/>
    </location>
</feature>
<dbReference type="InterPro" id="IPR004648">
    <property type="entry name" value="Oligpept_transpt"/>
</dbReference>
<dbReference type="Pfam" id="PF03169">
    <property type="entry name" value="OPT"/>
    <property type="match status" value="1"/>
</dbReference>
<feature type="transmembrane region" description="Helical" evidence="9">
    <location>
        <begin position="37"/>
        <end position="53"/>
    </location>
</feature>
<evidence type="ECO:0000256" key="3">
    <source>
        <dbReference type="ARBA" id="ARBA00022448"/>
    </source>
</evidence>
<reference evidence="10 11" key="1">
    <citation type="submission" date="2021-06" db="EMBL/GenBank/DDBJ databases">
        <authorList>
            <person name="Kallberg Y."/>
            <person name="Tangrot J."/>
            <person name="Rosling A."/>
        </authorList>
    </citation>
    <scope>NUCLEOTIDE SEQUENCE [LARGE SCALE GENOMIC DNA]</scope>
    <source>
        <strain evidence="10 11">120-4 pot B 10/14</strain>
    </source>
</reference>
<dbReference type="Proteomes" id="UP000789901">
    <property type="component" value="Unassembled WGS sequence"/>
</dbReference>
<feature type="transmembrane region" description="Helical" evidence="9">
    <location>
        <begin position="468"/>
        <end position="489"/>
    </location>
</feature>
<evidence type="ECO:0000256" key="8">
    <source>
        <dbReference type="ARBA" id="ARBA00023136"/>
    </source>
</evidence>
<organism evidence="10 11">
    <name type="scientific">Gigaspora margarita</name>
    <dbReference type="NCBI Taxonomy" id="4874"/>
    <lineage>
        <taxon>Eukaryota</taxon>
        <taxon>Fungi</taxon>
        <taxon>Fungi incertae sedis</taxon>
        <taxon>Mucoromycota</taxon>
        <taxon>Glomeromycotina</taxon>
        <taxon>Glomeromycetes</taxon>
        <taxon>Diversisporales</taxon>
        <taxon>Gigasporaceae</taxon>
        <taxon>Gigaspora</taxon>
    </lineage>
</organism>
<feature type="transmembrane region" description="Helical" evidence="9">
    <location>
        <begin position="387"/>
        <end position="409"/>
    </location>
</feature>
<sequence length="515" mass="58656">MNLDLVRPINMIWPKSLVFATMFNTLHGNISETNDKVRFFYIAFISMFVWQFIPEYMFPWLASAAILCLIAPNNNAVKILGSAYKGAGILDFSLDWNAIGQVFPLFTPWWSQVNYYIGVVLAIWIIAPLVDAQKFPFFSSYSFDKDGNRYDQTKIIDPVTGSLNVTAYENYSPVYLSAAFAVSYYYSFMLPPAIICHVILFHGKEILDRYRKTREEEEESDIHCKMMNVYSEVPYVWYGTIFIVMLIIAIILGYTANADLPWWGVLLAVAIAAFMMLPMGIIAAITNWQLGLNVLTELMCGFILPGYPIANVYFKTYGYRAMTQCLLFAQDLKLGHYMKVPPRSMFISQIWGTLVGCFCAGLNAQIFNTSSILWGLIGPKRTFGPGSMYNVIFWGFLIGAILPVPIYLLHRKFPKAKFNLVNIPVILFGLTTFPGTYPNFLITGFITSFLSQFYAFRYKNRYNYIMSAAFDSGAQIMMMIAFFCLNGVVKVPFPTWWGNDPSTQSEHCFPIKKEA</sequence>
<accession>A0ABN7V7E3</accession>
<feature type="transmembrane region" description="Helical" evidence="9">
    <location>
        <begin position="59"/>
        <end position="77"/>
    </location>
</feature>
<comment type="similarity">
    <text evidence="2">Belongs to the oligopeptide OPT transporter family.</text>
</comment>
<feature type="transmembrane region" description="Helical" evidence="9">
    <location>
        <begin position="184"/>
        <end position="203"/>
    </location>
</feature>
<feature type="transmembrane region" description="Helical" evidence="9">
    <location>
        <begin position="113"/>
        <end position="130"/>
    </location>
</feature>
<dbReference type="PANTHER" id="PTHR22601">
    <property type="entry name" value="ISP4 LIKE PROTEIN"/>
    <property type="match status" value="1"/>
</dbReference>
<keyword evidence="6" id="KW-0653">Protein transport</keyword>
<keyword evidence="3" id="KW-0813">Transport</keyword>
<evidence type="ECO:0000313" key="11">
    <source>
        <dbReference type="Proteomes" id="UP000789901"/>
    </source>
</evidence>
<dbReference type="NCBIfam" id="TIGR00728">
    <property type="entry name" value="OPT_sfam"/>
    <property type="match status" value="1"/>
</dbReference>
<proteinExistence type="inferred from homology"/>
<evidence type="ECO:0000256" key="6">
    <source>
        <dbReference type="ARBA" id="ARBA00022927"/>
    </source>
</evidence>
<evidence type="ECO:0000256" key="5">
    <source>
        <dbReference type="ARBA" id="ARBA00022856"/>
    </source>
</evidence>
<feature type="transmembrane region" description="Helical" evidence="9">
    <location>
        <begin position="235"/>
        <end position="256"/>
    </location>
</feature>
<keyword evidence="5" id="KW-0571">Peptide transport</keyword>
<evidence type="ECO:0000256" key="9">
    <source>
        <dbReference type="SAM" id="Phobius"/>
    </source>
</evidence>
<keyword evidence="8 9" id="KW-0472">Membrane</keyword>
<keyword evidence="4 9" id="KW-0812">Transmembrane</keyword>
<keyword evidence="11" id="KW-1185">Reference proteome</keyword>
<protein>
    <submittedName>
        <fullName evidence="10">45266_t:CDS:1</fullName>
    </submittedName>
</protein>
<evidence type="ECO:0000256" key="2">
    <source>
        <dbReference type="ARBA" id="ARBA00008807"/>
    </source>
</evidence>
<comment type="subcellular location">
    <subcellularLocation>
        <location evidence="1">Membrane</location>
        <topology evidence="1">Multi-pass membrane protein</topology>
    </subcellularLocation>
</comment>
<dbReference type="EMBL" id="CAJVQB010010119">
    <property type="protein sequence ID" value="CAG8736847.1"/>
    <property type="molecule type" value="Genomic_DNA"/>
</dbReference>
<evidence type="ECO:0000256" key="7">
    <source>
        <dbReference type="ARBA" id="ARBA00022989"/>
    </source>
</evidence>
<feature type="transmembrane region" description="Helical" evidence="9">
    <location>
        <begin position="262"/>
        <end position="285"/>
    </location>
</feature>
<name>A0ABN7V7E3_GIGMA</name>
<keyword evidence="7 9" id="KW-1133">Transmembrane helix</keyword>
<evidence type="ECO:0000256" key="4">
    <source>
        <dbReference type="ARBA" id="ARBA00022692"/>
    </source>
</evidence>
<comment type="caution">
    <text evidence="10">The sequence shown here is derived from an EMBL/GenBank/DDBJ whole genome shotgun (WGS) entry which is preliminary data.</text>
</comment>
<dbReference type="InterPro" id="IPR004813">
    <property type="entry name" value="OPT"/>
</dbReference>
<evidence type="ECO:0000313" key="10">
    <source>
        <dbReference type="EMBL" id="CAG8736847.1"/>
    </source>
</evidence>
<evidence type="ECO:0000256" key="1">
    <source>
        <dbReference type="ARBA" id="ARBA00004141"/>
    </source>
</evidence>